<name>A0A9J6BVR6_POLVA</name>
<feature type="region of interest" description="Disordered" evidence="7">
    <location>
        <begin position="486"/>
        <end position="506"/>
    </location>
</feature>
<dbReference type="GO" id="GO:0006357">
    <property type="term" value="P:regulation of transcription by RNA polymerase II"/>
    <property type="evidence" value="ECO:0007669"/>
    <property type="project" value="TreeGrafter"/>
</dbReference>
<keyword evidence="5 6" id="KW-0539">Nucleus</keyword>
<keyword evidence="3 6" id="KW-0238">DNA-binding</keyword>
<keyword evidence="10" id="KW-1185">Reference proteome</keyword>
<dbReference type="AlphaFoldDB" id="A0A9J6BVR6"/>
<feature type="compositionally biased region" description="Basic and acidic residues" evidence="7">
    <location>
        <begin position="634"/>
        <end position="645"/>
    </location>
</feature>
<dbReference type="Gene3D" id="1.10.10.60">
    <property type="entry name" value="Homeodomain-like"/>
    <property type="match status" value="2"/>
</dbReference>
<feature type="region of interest" description="Disordered" evidence="7">
    <location>
        <begin position="443"/>
        <end position="462"/>
    </location>
</feature>
<evidence type="ECO:0000256" key="4">
    <source>
        <dbReference type="ARBA" id="ARBA00023163"/>
    </source>
</evidence>
<dbReference type="OrthoDB" id="10028342at2759"/>
<evidence type="ECO:0000313" key="10">
    <source>
        <dbReference type="Proteomes" id="UP001107558"/>
    </source>
</evidence>
<dbReference type="PANTHER" id="PTHR21545">
    <property type="entry name" value="TRANSCRIPTION FACTOR MLR1/2"/>
    <property type="match status" value="1"/>
</dbReference>
<dbReference type="InterPro" id="IPR007889">
    <property type="entry name" value="HTH_Psq"/>
</dbReference>
<feature type="compositionally biased region" description="Polar residues" evidence="7">
    <location>
        <begin position="280"/>
        <end position="292"/>
    </location>
</feature>
<feature type="compositionally biased region" description="Low complexity" evidence="7">
    <location>
        <begin position="797"/>
        <end position="809"/>
    </location>
</feature>
<dbReference type="PROSITE" id="PS50960">
    <property type="entry name" value="HTH_PSQ"/>
    <property type="match status" value="2"/>
</dbReference>
<evidence type="ECO:0000256" key="3">
    <source>
        <dbReference type="ARBA" id="ARBA00023125"/>
    </source>
</evidence>
<feature type="compositionally biased region" description="Basic and acidic residues" evidence="7">
    <location>
        <begin position="411"/>
        <end position="422"/>
    </location>
</feature>
<dbReference type="EMBL" id="JADBJN010000003">
    <property type="protein sequence ID" value="KAG5673818.1"/>
    <property type="molecule type" value="Genomic_DNA"/>
</dbReference>
<evidence type="ECO:0000259" key="8">
    <source>
        <dbReference type="PROSITE" id="PS50960"/>
    </source>
</evidence>
<protein>
    <recommendedName>
        <fullName evidence="8">HTH psq-type domain-containing protein</fullName>
    </recommendedName>
</protein>
<dbReference type="GO" id="GO:0005634">
    <property type="term" value="C:nucleus"/>
    <property type="evidence" value="ECO:0007669"/>
    <property type="project" value="UniProtKB-SubCell"/>
</dbReference>
<dbReference type="GO" id="GO:0003677">
    <property type="term" value="F:DNA binding"/>
    <property type="evidence" value="ECO:0007669"/>
    <property type="project" value="UniProtKB-UniRule"/>
</dbReference>
<feature type="region of interest" description="Disordered" evidence="7">
    <location>
        <begin position="278"/>
        <end position="323"/>
    </location>
</feature>
<evidence type="ECO:0000313" key="9">
    <source>
        <dbReference type="EMBL" id="KAG5673818.1"/>
    </source>
</evidence>
<feature type="DNA-binding region" description="H-T-H motif" evidence="6">
    <location>
        <begin position="365"/>
        <end position="385"/>
    </location>
</feature>
<feature type="compositionally biased region" description="Low complexity" evidence="7">
    <location>
        <begin position="486"/>
        <end position="502"/>
    </location>
</feature>
<evidence type="ECO:0000256" key="1">
    <source>
        <dbReference type="ARBA" id="ARBA00004123"/>
    </source>
</evidence>
<feature type="domain" description="HTH psq-type" evidence="8">
    <location>
        <begin position="342"/>
        <end position="389"/>
    </location>
</feature>
<feature type="compositionally biased region" description="Basic and acidic residues" evidence="7">
    <location>
        <begin position="811"/>
        <end position="822"/>
    </location>
</feature>
<dbReference type="SUPFAM" id="SSF46689">
    <property type="entry name" value="Homeodomain-like"/>
    <property type="match status" value="2"/>
</dbReference>
<feature type="compositionally biased region" description="Low complexity" evidence="7">
    <location>
        <begin position="75"/>
        <end position="90"/>
    </location>
</feature>
<reference evidence="9" key="1">
    <citation type="submission" date="2021-03" db="EMBL/GenBank/DDBJ databases">
        <title>Chromosome level genome of the anhydrobiotic midge Polypedilum vanderplanki.</title>
        <authorList>
            <person name="Yoshida Y."/>
            <person name="Kikawada T."/>
            <person name="Gusev O."/>
        </authorList>
    </citation>
    <scope>NUCLEOTIDE SEQUENCE</scope>
    <source>
        <strain evidence="9">NIAS01</strain>
        <tissue evidence="9">Whole body or cell culture</tissue>
    </source>
</reference>
<feature type="region of interest" description="Disordered" evidence="7">
    <location>
        <begin position="775"/>
        <end position="837"/>
    </location>
</feature>
<feature type="compositionally biased region" description="Low complexity" evidence="7">
    <location>
        <begin position="984"/>
        <end position="993"/>
    </location>
</feature>
<feature type="compositionally biased region" description="Polar residues" evidence="7">
    <location>
        <begin position="299"/>
        <end position="309"/>
    </location>
</feature>
<dbReference type="Pfam" id="PF05225">
    <property type="entry name" value="HTH_psq"/>
    <property type="match status" value="2"/>
</dbReference>
<comment type="caution">
    <text evidence="9">The sequence shown here is derived from an EMBL/GenBank/DDBJ whole genome shotgun (WGS) entry which is preliminary data.</text>
</comment>
<feature type="region of interest" description="Disordered" evidence="7">
    <location>
        <begin position="907"/>
        <end position="935"/>
    </location>
</feature>
<proteinExistence type="predicted"/>
<feature type="domain" description="HTH psq-type" evidence="8">
    <location>
        <begin position="730"/>
        <end position="782"/>
    </location>
</feature>
<sequence length="1067" mass="118990">MADCSYLRCVQERRFIKRELQKWYKNMVYIVGLERVAEELMGRRKWKQYQESLTQTNTNDLIEKQSPSIEEETSNNKQQQQQQNSENNKTGIKAETLDIKEENKLMTTEDVSEKLESDYCKTTITDTSNREIEATEYKNSIKIETTRPEPVDWKPDDNCNFCVNGKLLKVNEIGELVVETGPVHPESELNKHIVESDDSSSGSDTVQKNNNQPQLQFQSSLIQKNLETLLKTVGLNPNMTSLESMAAQLAAFQRLQTPELNQLNPFYPNLFYPFQQQQQISPTTTPDRSASPSVIIPSNDESPTGQVTGEQPLDLSAKPSGSTQLESKNIFKAKPRISTVPGRRSYTEEELNNALQDILSGKLGTRRAAVLYGIPRSTLRNKVYKLATEQRRELLANHPPIAILEDEDEKDSGGEEEKDQPKVGDSNEQLQNYLKLLAKSSENLKQDQHQESKDNRGPSSWPIDPTAWIQSLILANGFQGMGGFSSLLGNPSSTSPSSSLSPKQEELPEFLRKLLTQPQDNKSEFNNKLKNDIDPLMMMNLLQQNKKTPELDMNEGSEDSNAILKIPSIPKAIFGQQPALVGTATHSKNGDIVHHSGSNTPSTSPQMAISPRLQVGSALANHLTMRSPSSLMRQRSESESPEPRAKFNLQDVIRQSISKNFQTNILDDPKHSTPLTIDPMNDYQKRPTISVIKSLGGTDLSRFGTNPNITQLQQQQLSPNNTGTGGKGTRPKRGKYRNYDRDSLVEAVKAVQRGEMSVHRAGSYYGVPHSTLEYKVKERHLMRPRKREPKPQPLDGTSTSSSAASTAASVKRQEVPSVDKNKPLSLTKSPMKSPFASPNGLKIPPFIDHAQMAAQLQLQSQLLWPHPSSFPGLSALDFARSSSQNNTPSFSPNAAENFFAQQMLQKFQEDQQNQQQQQFKPPVNGGSNNAGQNNNIKRDIESFYDPVSTNGSFLDGIIRSSLDKKSGEINHGALFEQLLKKNSLPASSSIPSDSSEDFKTNNKRPGSPMNYSHIIKKERTSPPPNHNNDLGFALHDEQQRQTSALAKSLAIKEEVNGSLHNNDDVNS</sequence>
<dbReference type="Proteomes" id="UP001107558">
    <property type="component" value="Chromosome 3"/>
</dbReference>
<keyword evidence="4" id="KW-0804">Transcription</keyword>
<feature type="region of interest" description="Disordered" evidence="7">
    <location>
        <begin position="626"/>
        <end position="646"/>
    </location>
</feature>
<organism evidence="9 10">
    <name type="scientific">Polypedilum vanderplanki</name>
    <name type="common">Sleeping chironomid midge</name>
    <dbReference type="NCBI Taxonomy" id="319348"/>
    <lineage>
        <taxon>Eukaryota</taxon>
        <taxon>Metazoa</taxon>
        <taxon>Ecdysozoa</taxon>
        <taxon>Arthropoda</taxon>
        <taxon>Hexapoda</taxon>
        <taxon>Insecta</taxon>
        <taxon>Pterygota</taxon>
        <taxon>Neoptera</taxon>
        <taxon>Endopterygota</taxon>
        <taxon>Diptera</taxon>
        <taxon>Nematocera</taxon>
        <taxon>Chironomoidea</taxon>
        <taxon>Chironomidae</taxon>
        <taxon>Chironominae</taxon>
        <taxon>Polypedilum</taxon>
        <taxon>Polypedilum</taxon>
    </lineage>
</organism>
<dbReference type="FunFam" id="1.10.10.60:FF:000019">
    <property type="entry name" value="Ligand-dependent corepressor isoform 1"/>
    <property type="match status" value="1"/>
</dbReference>
<dbReference type="PANTHER" id="PTHR21545:SF13">
    <property type="entry name" value="ECDYSONE-INDUCED PROTEIN 93F, ISOFORM C"/>
    <property type="match status" value="1"/>
</dbReference>
<feature type="compositionally biased region" description="Low complexity" evidence="7">
    <location>
        <begin position="910"/>
        <end position="935"/>
    </location>
</feature>
<feature type="compositionally biased region" description="Basic and acidic residues" evidence="7">
    <location>
        <begin position="443"/>
        <end position="456"/>
    </location>
</feature>
<feature type="DNA-binding region" description="H-T-H motif" evidence="6">
    <location>
        <begin position="758"/>
        <end position="778"/>
    </location>
</feature>
<evidence type="ECO:0000256" key="5">
    <source>
        <dbReference type="ARBA" id="ARBA00023242"/>
    </source>
</evidence>
<dbReference type="InterPro" id="IPR009057">
    <property type="entry name" value="Homeodomain-like_sf"/>
</dbReference>
<evidence type="ECO:0000256" key="2">
    <source>
        <dbReference type="ARBA" id="ARBA00023015"/>
    </source>
</evidence>
<evidence type="ECO:0000256" key="6">
    <source>
        <dbReference type="PROSITE-ProRule" id="PRU00320"/>
    </source>
</evidence>
<comment type="subcellular location">
    <subcellularLocation>
        <location evidence="1 6">Nucleus</location>
    </subcellularLocation>
</comment>
<feature type="region of interest" description="Disordered" evidence="7">
    <location>
        <begin position="711"/>
        <end position="737"/>
    </location>
</feature>
<feature type="region of interest" description="Disordered" evidence="7">
    <location>
        <begin position="984"/>
        <end position="1044"/>
    </location>
</feature>
<gene>
    <name evidence="9" type="ORF">PVAND_003833</name>
</gene>
<keyword evidence="2" id="KW-0805">Transcription regulation</keyword>
<feature type="region of interest" description="Disordered" evidence="7">
    <location>
        <begin position="66"/>
        <end position="95"/>
    </location>
</feature>
<accession>A0A9J6BVR6</accession>
<feature type="region of interest" description="Disordered" evidence="7">
    <location>
        <begin position="397"/>
        <end position="427"/>
    </location>
</feature>
<evidence type="ECO:0000256" key="7">
    <source>
        <dbReference type="SAM" id="MobiDB-lite"/>
    </source>
</evidence>